<evidence type="ECO:0000313" key="6">
    <source>
        <dbReference type="Proteomes" id="UP000318102"/>
    </source>
</evidence>
<comment type="caution">
    <text evidence="5">The sequence shown here is derived from an EMBL/GenBank/DDBJ whole genome shotgun (WGS) entry which is preliminary data.</text>
</comment>
<proteinExistence type="predicted"/>
<evidence type="ECO:0000259" key="4">
    <source>
        <dbReference type="PROSITE" id="PS50995"/>
    </source>
</evidence>
<accession>A0A559IKQ3</accession>
<dbReference type="SUPFAM" id="SSF46785">
    <property type="entry name" value="Winged helix' DNA-binding domain"/>
    <property type="match status" value="1"/>
</dbReference>
<dbReference type="GO" id="GO:0003677">
    <property type="term" value="F:DNA binding"/>
    <property type="evidence" value="ECO:0007669"/>
    <property type="project" value="UniProtKB-KW"/>
</dbReference>
<organism evidence="5 6">
    <name type="scientific">Paenibacillus agilis</name>
    <dbReference type="NCBI Taxonomy" id="3020863"/>
    <lineage>
        <taxon>Bacteria</taxon>
        <taxon>Bacillati</taxon>
        <taxon>Bacillota</taxon>
        <taxon>Bacilli</taxon>
        <taxon>Bacillales</taxon>
        <taxon>Paenibacillaceae</taxon>
        <taxon>Paenibacillus</taxon>
    </lineage>
</organism>
<name>A0A559IKQ3_9BACL</name>
<dbReference type="RefSeq" id="WP_144993252.1">
    <property type="nucleotide sequence ID" value="NZ_VNJK01000003.1"/>
</dbReference>
<keyword evidence="3" id="KW-0804">Transcription</keyword>
<dbReference type="PRINTS" id="PR00598">
    <property type="entry name" value="HTHMARR"/>
</dbReference>
<dbReference type="AlphaFoldDB" id="A0A559IKQ3"/>
<evidence type="ECO:0000256" key="2">
    <source>
        <dbReference type="ARBA" id="ARBA00023125"/>
    </source>
</evidence>
<keyword evidence="6" id="KW-1185">Reference proteome</keyword>
<dbReference type="OrthoDB" id="9799747at2"/>
<reference evidence="5 6" key="1">
    <citation type="submission" date="2019-07" db="EMBL/GenBank/DDBJ databases">
        <authorList>
            <person name="Kim J."/>
        </authorList>
    </citation>
    <scope>NUCLEOTIDE SEQUENCE [LARGE SCALE GENOMIC DNA]</scope>
    <source>
        <strain evidence="5 6">N4</strain>
    </source>
</reference>
<keyword evidence="1" id="KW-0805">Transcription regulation</keyword>
<dbReference type="InterPro" id="IPR023187">
    <property type="entry name" value="Tscrpt_reg_MarR-type_CS"/>
</dbReference>
<dbReference type="PROSITE" id="PS01117">
    <property type="entry name" value="HTH_MARR_1"/>
    <property type="match status" value="1"/>
</dbReference>
<dbReference type="InterPro" id="IPR036388">
    <property type="entry name" value="WH-like_DNA-bd_sf"/>
</dbReference>
<dbReference type="PANTHER" id="PTHR33164:SF56">
    <property type="entry name" value="HTH-TYPE TRANSCRIPTIONAL REGULATOR MHQR"/>
    <property type="match status" value="1"/>
</dbReference>
<protein>
    <submittedName>
        <fullName evidence="5">MarR family transcriptional regulator</fullName>
    </submittedName>
</protein>
<dbReference type="GO" id="GO:0003700">
    <property type="term" value="F:DNA-binding transcription factor activity"/>
    <property type="evidence" value="ECO:0007669"/>
    <property type="project" value="InterPro"/>
</dbReference>
<sequence length="156" mass="17737">MHEKKSTKDYGPEIEQALKLLVVLSRASRSLMEVSQQDIKRYGLNLSEFAVLELLYHKGPTPIQQIGSKVLLASGTMTYVVDKLVSKDYIIRKQSEQDRRVIMIELTPAGEEVIARIFPEHAQTLHDRMSHLTTEQQQQLIQLLKLLGQPDSTPSN</sequence>
<dbReference type="PROSITE" id="PS50995">
    <property type="entry name" value="HTH_MARR_2"/>
    <property type="match status" value="1"/>
</dbReference>
<evidence type="ECO:0000256" key="3">
    <source>
        <dbReference type="ARBA" id="ARBA00023163"/>
    </source>
</evidence>
<dbReference type="InterPro" id="IPR036390">
    <property type="entry name" value="WH_DNA-bd_sf"/>
</dbReference>
<evidence type="ECO:0000256" key="1">
    <source>
        <dbReference type="ARBA" id="ARBA00023015"/>
    </source>
</evidence>
<keyword evidence="2" id="KW-0238">DNA-binding</keyword>
<dbReference type="Pfam" id="PF01047">
    <property type="entry name" value="MarR"/>
    <property type="match status" value="1"/>
</dbReference>
<dbReference type="EMBL" id="VNJK01000003">
    <property type="protein sequence ID" value="TVX88211.1"/>
    <property type="molecule type" value="Genomic_DNA"/>
</dbReference>
<dbReference type="SMART" id="SM00347">
    <property type="entry name" value="HTH_MARR"/>
    <property type="match status" value="1"/>
</dbReference>
<dbReference type="Proteomes" id="UP000318102">
    <property type="component" value="Unassembled WGS sequence"/>
</dbReference>
<dbReference type="PANTHER" id="PTHR33164">
    <property type="entry name" value="TRANSCRIPTIONAL REGULATOR, MARR FAMILY"/>
    <property type="match status" value="1"/>
</dbReference>
<evidence type="ECO:0000313" key="5">
    <source>
        <dbReference type="EMBL" id="TVX88211.1"/>
    </source>
</evidence>
<dbReference type="GO" id="GO:0006950">
    <property type="term" value="P:response to stress"/>
    <property type="evidence" value="ECO:0007669"/>
    <property type="project" value="TreeGrafter"/>
</dbReference>
<dbReference type="InterPro" id="IPR000835">
    <property type="entry name" value="HTH_MarR-typ"/>
</dbReference>
<gene>
    <name evidence="5" type="ORF">FPZ44_20115</name>
</gene>
<feature type="domain" description="HTH marR-type" evidence="4">
    <location>
        <begin position="17"/>
        <end position="149"/>
    </location>
</feature>
<dbReference type="Gene3D" id="1.10.10.10">
    <property type="entry name" value="Winged helix-like DNA-binding domain superfamily/Winged helix DNA-binding domain"/>
    <property type="match status" value="1"/>
</dbReference>
<dbReference type="InterPro" id="IPR039422">
    <property type="entry name" value="MarR/SlyA-like"/>
</dbReference>